<evidence type="ECO:0000313" key="2">
    <source>
        <dbReference type="Proteomes" id="UP001560573"/>
    </source>
</evidence>
<proteinExistence type="predicted"/>
<dbReference type="EMBL" id="JAULBC010000005">
    <property type="protein sequence ID" value="MEX6688856.1"/>
    <property type="molecule type" value="Genomic_DNA"/>
</dbReference>
<evidence type="ECO:0000313" key="1">
    <source>
        <dbReference type="EMBL" id="MEX6688856.1"/>
    </source>
</evidence>
<dbReference type="Proteomes" id="UP001560573">
    <property type="component" value="Unassembled WGS sequence"/>
</dbReference>
<sequence>MGILLFKTFKPKKSFGQELYFRCEHERYDFNEEVPEKREEAEHLVRRTIIKLIADLSRMVYDETKASFKIAAKK</sequence>
<comment type="caution">
    <text evidence="1">The sequence shown here is derived from an EMBL/GenBank/DDBJ whole genome shotgun (WGS) entry which is preliminary data.</text>
</comment>
<reference evidence="1 2" key="1">
    <citation type="submission" date="2023-07" db="EMBL/GenBank/DDBJ databases">
        <authorList>
            <person name="Lian W.-H."/>
        </authorList>
    </citation>
    <scope>NUCLEOTIDE SEQUENCE [LARGE SCALE GENOMIC DNA]</scope>
    <source>
        <strain evidence="1 2">SYSU DXS3180</strain>
    </source>
</reference>
<accession>A0ABV3ZG41</accession>
<keyword evidence="2" id="KW-1185">Reference proteome</keyword>
<name>A0ABV3ZG41_9BACT</name>
<organism evidence="1 2">
    <name type="scientific">Danxiaibacter flavus</name>
    <dbReference type="NCBI Taxonomy" id="3049108"/>
    <lineage>
        <taxon>Bacteria</taxon>
        <taxon>Pseudomonadati</taxon>
        <taxon>Bacteroidota</taxon>
        <taxon>Chitinophagia</taxon>
        <taxon>Chitinophagales</taxon>
        <taxon>Chitinophagaceae</taxon>
        <taxon>Danxiaibacter</taxon>
    </lineage>
</organism>
<gene>
    <name evidence="1" type="ORF">QTN47_15215</name>
</gene>
<dbReference type="RefSeq" id="WP_369330266.1">
    <property type="nucleotide sequence ID" value="NZ_JAULBC010000005.1"/>
</dbReference>
<protein>
    <submittedName>
        <fullName evidence="1">Uncharacterized protein</fullName>
    </submittedName>
</protein>